<dbReference type="Gene3D" id="2.60.40.380">
    <property type="entry name" value="Purple acid phosphatase-like, N-terminal"/>
    <property type="match status" value="1"/>
</dbReference>
<keyword evidence="8" id="KW-1185">Reference proteome</keyword>
<evidence type="ECO:0000259" key="6">
    <source>
        <dbReference type="Pfam" id="PF16656"/>
    </source>
</evidence>
<dbReference type="PANTHER" id="PTHR45867:SF3">
    <property type="entry name" value="ACID PHOSPHATASE TYPE 7"/>
    <property type="match status" value="1"/>
</dbReference>
<evidence type="ECO:0000313" key="8">
    <source>
        <dbReference type="Proteomes" id="UP001164746"/>
    </source>
</evidence>
<evidence type="ECO:0000256" key="1">
    <source>
        <dbReference type="ARBA" id="ARBA00022729"/>
    </source>
</evidence>
<dbReference type="InterPro" id="IPR008963">
    <property type="entry name" value="Purple_acid_Pase-like_N"/>
</dbReference>
<keyword evidence="3" id="KW-0378">Hydrolase</keyword>
<proteinExistence type="inferred from homology"/>
<evidence type="ECO:0000313" key="7">
    <source>
        <dbReference type="EMBL" id="WAR19262.1"/>
    </source>
</evidence>
<dbReference type="SUPFAM" id="SSF49363">
    <property type="entry name" value="Purple acid phosphatase, N-terminal domain"/>
    <property type="match status" value="1"/>
</dbReference>
<dbReference type="EMBL" id="CP111022">
    <property type="protein sequence ID" value="WAR19262.1"/>
    <property type="molecule type" value="Genomic_DNA"/>
</dbReference>
<evidence type="ECO:0000259" key="5">
    <source>
        <dbReference type="Pfam" id="PF14008"/>
    </source>
</evidence>
<reference evidence="7" key="1">
    <citation type="submission" date="2022-11" db="EMBL/GenBank/DDBJ databases">
        <title>Centuries of genome instability and evolution in soft-shell clam transmissible cancer (bioRxiv).</title>
        <authorList>
            <person name="Hart S.F.M."/>
            <person name="Yonemitsu M.A."/>
            <person name="Giersch R.M."/>
            <person name="Beal B.F."/>
            <person name="Arriagada G."/>
            <person name="Davis B.W."/>
            <person name="Ostrander E.A."/>
            <person name="Goff S.P."/>
            <person name="Metzger M.J."/>
        </authorList>
    </citation>
    <scope>NUCLEOTIDE SEQUENCE</scope>
    <source>
        <strain evidence="7">MELC-2E11</strain>
        <tissue evidence="7">Siphon/mantle</tissue>
    </source>
</reference>
<evidence type="ECO:0000259" key="4">
    <source>
        <dbReference type="Pfam" id="PF00149"/>
    </source>
</evidence>
<feature type="domain" description="Purple acid phosphatase C-terminal" evidence="5">
    <location>
        <begin position="285"/>
        <end position="346"/>
    </location>
</feature>
<dbReference type="Pfam" id="PF14008">
    <property type="entry name" value="Metallophos_C"/>
    <property type="match status" value="1"/>
</dbReference>
<dbReference type="InterPro" id="IPR025733">
    <property type="entry name" value="PAPs_C"/>
</dbReference>
<dbReference type="EC" id="3.1.3.2" evidence="3"/>
<dbReference type="CDD" id="cd00839">
    <property type="entry name" value="MPP_PAPs"/>
    <property type="match status" value="1"/>
</dbReference>
<comment type="catalytic activity">
    <reaction evidence="3">
        <text>a phosphate monoester + H2O = an alcohol + phosphate</text>
        <dbReference type="Rhea" id="RHEA:15017"/>
        <dbReference type="ChEBI" id="CHEBI:15377"/>
        <dbReference type="ChEBI" id="CHEBI:30879"/>
        <dbReference type="ChEBI" id="CHEBI:43474"/>
        <dbReference type="ChEBI" id="CHEBI:67140"/>
        <dbReference type="EC" id="3.1.3.2"/>
    </reaction>
</comment>
<comment type="similarity">
    <text evidence="3">Belongs to the metallophosphoesterase superfamily. Purple acid phosphatase family.</text>
</comment>
<dbReference type="InterPro" id="IPR029052">
    <property type="entry name" value="Metallo-depent_PP-like"/>
</dbReference>
<feature type="domain" description="Purple acid phosphatase N-terminal" evidence="6">
    <location>
        <begin position="15"/>
        <end position="104"/>
    </location>
</feature>
<name>A0ABY7FCC2_MYAAR</name>
<dbReference type="Gene3D" id="3.60.21.10">
    <property type="match status" value="2"/>
</dbReference>
<dbReference type="Proteomes" id="UP001164746">
    <property type="component" value="Chromosome 11"/>
</dbReference>
<gene>
    <name evidence="7" type="ORF">MAR_001100</name>
</gene>
<dbReference type="InterPro" id="IPR041792">
    <property type="entry name" value="MPP_PAP"/>
</dbReference>
<evidence type="ECO:0000256" key="3">
    <source>
        <dbReference type="RuleBase" id="RU361203"/>
    </source>
</evidence>
<dbReference type="Pfam" id="PF00149">
    <property type="entry name" value="Metallophos"/>
    <property type="match status" value="1"/>
</dbReference>
<feature type="domain" description="Calcineurin-like phosphoesterase" evidence="4">
    <location>
        <begin position="117"/>
        <end position="260"/>
    </location>
</feature>
<keyword evidence="2" id="KW-0325">Glycoprotein</keyword>
<dbReference type="InterPro" id="IPR004843">
    <property type="entry name" value="Calcineurin-like_PHP"/>
</dbReference>
<evidence type="ECO:0000256" key="2">
    <source>
        <dbReference type="ARBA" id="ARBA00023180"/>
    </source>
</evidence>
<organism evidence="7 8">
    <name type="scientific">Mya arenaria</name>
    <name type="common">Soft-shell clam</name>
    <dbReference type="NCBI Taxonomy" id="6604"/>
    <lineage>
        <taxon>Eukaryota</taxon>
        <taxon>Metazoa</taxon>
        <taxon>Spiralia</taxon>
        <taxon>Lophotrochozoa</taxon>
        <taxon>Mollusca</taxon>
        <taxon>Bivalvia</taxon>
        <taxon>Autobranchia</taxon>
        <taxon>Heteroconchia</taxon>
        <taxon>Euheterodonta</taxon>
        <taxon>Imparidentia</taxon>
        <taxon>Neoheterodontei</taxon>
        <taxon>Myida</taxon>
        <taxon>Myoidea</taxon>
        <taxon>Myidae</taxon>
        <taxon>Mya</taxon>
    </lineage>
</organism>
<keyword evidence="1" id="KW-0732">Signal</keyword>
<dbReference type="SUPFAM" id="SSF56300">
    <property type="entry name" value="Metallo-dependent phosphatases"/>
    <property type="match status" value="1"/>
</dbReference>
<accession>A0ABY7FCC2</accession>
<sequence>MVQDVTVPMQGSFVQGEDPTYMVVKWSTSNASMSSTGMIALKSAGVKPNKAVQGRSEQFVDPGTAHHTQYIHTVTFSGLSPGSEYVYQVGSLTEDVWSQVYTFRAMRSGSDWSPSVALYGDFGLSNHQSLQRLTLDKEKGMYDAILHVGDFAYDMDSDNGYTGDKFMNMVEPLASELPYMTCPGNHENNFNMGPVHFISLSTEYYFFIQYGLVQALRQYYWLLDDLKVRDGIPVIHKYGLEQMFYDYGVDLAIWAHEHSYERLWPVFDDKVYNGSKTEPYTNPKAPVHIITGSAGCQENHDPFIPDPRPWSAFRSDDYGYTRMKVFNSSHLYLEQVSDDKGGAVIDKIWIKKDSHGRFH</sequence>
<dbReference type="PANTHER" id="PTHR45867">
    <property type="entry name" value="PURPLE ACID PHOSPHATASE"/>
    <property type="match status" value="1"/>
</dbReference>
<protein>
    <recommendedName>
        <fullName evidence="3">Purple acid phosphatase</fullName>
        <ecNumber evidence="3">3.1.3.2</ecNumber>
    </recommendedName>
</protein>
<dbReference type="InterPro" id="IPR015914">
    <property type="entry name" value="PAPs_N"/>
</dbReference>
<dbReference type="Pfam" id="PF16656">
    <property type="entry name" value="Pur_ac_phosph_N"/>
    <property type="match status" value="1"/>
</dbReference>